<dbReference type="AlphaFoldDB" id="A0A843X663"/>
<reference evidence="1" key="1">
    <citation type="submission" date="2017-07" db="EMBL/GenBank/DDBJ databases">
        <title>Taro Niue Genome Assembly and Annotation.</title>
        <authorList>
            <person name="Atibalentja N."/>
            <person name="Keating K."/>
            <person name="Fields C.J."/>
        </authorList>
    </citation>
    <scope>NUCLEOTIDE SEQUENCE</scope>
    <source>
        <strain evidence="1">Niue_2</strain>
        <tissue evidence="1">Leaf</tissue>
    </source>
</reference>
<feature type="non-terminal residue" evidence="1">
    <location>
        <position position="1"/>
    </location>
</feature>
<protein>
    <submittedName>
        <fullName evidence="1">Uncharacterized protein</fullName>
    </submittedName>
</protein>
<gene>
    <name evidence="1" type="ORF">Taro_046460</name>
</gene>
<keyword evidence="2" id="KW-1185">Reference proteome</keyword>
<evidence type="ECO:0000313" key="2">
    <source>
        <dbReference type="Proteomes" id="UP000652761"/>
    </source>
</evidence>
<feature type="non-terminal residue" evidence="1">
    <location>
        <position position="143"/>
    </location>
</feature>
<dbReference type="EMBL" id="NMUH01005726">
    <property type="protein sequence ID" value="MQM13534.1"/>
    <property type="molecule type" value="Genomic_DNA"/>
</dbReference>
<proteinExistence type="predicted"/>
<evidence type="ECO:0000313" key="1">
    <source>
        <dbReference type="EMBL" id="MQM13534.1"/>
    </source>
</evidence>
<comment type="caution">
    <text evidence="1">The sequence shown here is derived from an EMBL/GenBank/DDBJ whole genome shotgun (WGS) entry which is preliminary data.</text>
</comment>
<sequence length="143" mass="14993">GGRRLIRSVAWRRGGEEVAAELVVKAPLWVGSSFTCRDHRARLNTRGGVAPVEHDLIAAQEAVAIRCCDRAARRDKKSGGFYSVCGVPVSQAVPCVSALADGLSGGSRKGCHACLCLLGLSWIQASRAVSVGSCHASSLFAQC</sequence>
<organism evidence="1 2">
    <name type="scientific">Colocasia esculenta</name>
    <name type="common">Wild taro</name>
    <name type="synonym">Arum esculentum</name>
    <dbReference type="NCBI Taxonomy" id="4460"/>
    <lineage>
        <taxon>Eukaryota</taxon>
        <taxon>Viridiplantae</taxon>
        <taxon>Streptophyta</taxon>
        <taxon>Embryophyta</taxon>
        <taxon>Tracheophyta</taxon>
        <taxon>Spermatophyta</taxon>
        <taxon>Magnoliopsida</taxon>
        <taxon>Liliopsida</taxon>
        <taxon>Araceae</taxon>
        <taxon>Aroideae</taxon>
        <taxon>Colocasieae</taxon>
        <taxon>Colocasia</taxon>
    </lineage>
</organism>
<name>A0A843X663_COLES</name>
<accession>A0A843X663</accession>
<dbReference type="Proteomes" id="UP000652761">
    <property type="component" value="Unassembled WGS sequence"/>
</dbReference>